<evidence type="ECO:0000313" key="1">
    <source>
        <dbReference type="EMBL" id="RGM25125.1"/>
    </source>
</evidence>
<dbReference type="AlphaFoldDB" id="A0A3E4VD11"/>
<comment type="caution">
    <text evidence="1">The sequence shown here is derived from an EMBL/GenBank/DDBJ whole genome shotgun (WGS) entry which is preliminary data.</text>
</comment>
<dbReference type="Proteomes" id="UP000260808">
    <property type="component" value="Unassembled WGS sequence"/>
</dbReference>
<proteinExistence type="predicted"/>
<name>A0A3E4VD11_MEDGN</name>
<gene>
    <name evidence="1" type="ORF">DXC31_02625</name>
</gene>
<accession>A0A3E4VD11</accession>
<protein>
    <recommendedName>
        <fullName evidence="3">Holin</fullName>
    </recommendedName>
</protein>
<evidence type="ECO:0000313" key="2">
    <source>
        <dbReference type="Proteomes" id="UP000260808"/>
    </source>
</evidence>
<organism evidence="1 2">
    <name type="scientific">Mediterraneibacter gnavus</name>
    <name type="common">Ruminococcus gnavus</name>
    <dbReference type="NCBI Taxonomy" id="33038"/>
    <lineage>
        <taxon>Bacteria</taxon>
        <taxon>Bacillati</taxon>
        <taxon>Bacillota</taxon>
        <taxon>Clostridia</taxon>
        <taxon>Lachnospirales</taxon>
        <taxon>Lachnospiraceae</taxon>
        <taxon>Mediterraneibacter</taxon>
    </lineage>
</organism>
<reference evidence="1 2" key="1">
    <citation type="submission" date="2018-08" db="EMBL/GenBank/DDBJ databases">
        <title>A genome reference for cultivated species of the human gut microbiota.</title>
        <authorList>
            <person name="Zou Y."/>
            <person name="Xue W."/>
            <person name="Luo G."/>
        </authorList>
    </citation>
    <scope>NUCLEOTIDE SEQUENCE [LARGE SCALE GENOMIC DNA]</scope>
    <source>
        <strain evidence="1 2">TF01-20-2</strain>
    </source>
</reference>
<dbReference type="EMBL" id="QSSX01000004">
    <property type="protein sequence ID" value="RGM25125.1"/>
    <property type="molecule type" value="Genomic_DNA"/>
</dbReference>
<evidence type="ECO:0008006" key="3">
    <source>
        <dbReference type="Google" id="ProtNLM"/>
    </source>
</evidence>
<sequence length="72" mass="7594">MKNINWKRKLTSRKLWTAVASFVSMMIVATGGAENTATQVTALIMAGASVVAYIIGEGLTDSANIGSDDSEE</sequence>